<evidence type="ECO:0000313" key="1">
    <source>
        <dbReference type="EMBL" id="PPE04252.1"/>
    </source>
</evidence>
<dbReference type="EMBL" id="PHHC01000078">
    <property type="protein sequence ID" value="PPE04252.1"/>
    <property type="molecule type" value="Genomic_DNA"/>
</dbReference>
<comment type="caution">
    <text evidence="1">The sequence shown here is derived from an EMBL/GenBank/DDBJ whole genome shotgun (WGS) entry which is preliminary data.</text>
</comment>
<reference evidence="1 2" key="1">
    <citation type="submission" date="2017-11" db="EMBL/GenBank/DDBJ databases">
        <title>Comparative genomic analysis of Holospora spp., intranuclear symbionts of paramecia.</title>
        <authorList>
            <person name="Garushyants S.K."/>
            <person name="Beliavskaya A."/>
            <person name="Malko D.B."/>
            <person name="Logacheva M.D."/>
            <person name="Rautian M.S."/>
            <person name="Gelfand M.S."/>
        </authorList>
    </citation>
    <scope>NUCLEOTIDE SEQUENCE [LARGE SCALE GENOMIC DNA]</scope>
    <source>
        <strain evidence="2">02AZ16</strain>
    </source>
</reference>
<proteinExistence type="predicted"/>
<evidence type="ECO:0000313" key="2">
    <source>
        <dbReference type="Proteomes" id="UP000239425"/>
    </source>
</evidence>
<accession>A0A2S5RAN4</accession>
<keyword evidence="2" id="KW-1185">Reference proteome</keyword>
<sequence length="309" mass="34618">MNIIMNNKNKSTFLFFLLLGYACNSYSGTNLPDQHSVIQKTVNFKGKDGRSIVFSPKTKETLNDELEFDSQLYIDLVRKSKNAPKSLALFSSYSFNNGTYVQLSDFNHTGCVERALGLTPDETYTILQNLSKEMQESFAELQMSKFSQEAKNLVGILSGSNDFFTQQCLDPFEALASISQTKDAQEGKKNFVTRALSGNNTMCPANIDRFLQAVADKQSINIQIFKPGGKASELIEEKTFSSNAKNPTLYLIKTPRSGQADQYNILVKNIRTVSRAILTDLFESLSDNEVDDALLKQIKSQKTNFPKKK</sequence>
<gene>
    <name evidence="1" type="ORF">HCUR_00443</name>
</gene>
<organism evidence="1 2">
    <name type="scientific">Holospora curviuscula</name>
    <dbReference type="NCBI Taxonomy" id="1082868"/>
    <lineage>
        <taxon>Bacteria</taxon>
        <taxon>Pseudomonadati</taxon>
        <taxon>Pseudomonadota</taxon>
        <taxon>Alphaproteobacteria</taxon>
        <taxon>Holosporales</taxon>
        <taxon>Holosporaceae</taxon>
        <taxon>Holospora</taxon>
    </lineage>
</organism>
<dbReference type="AlphaFoldDB" id="A0A2S5RAN4"/>
<name>A0A2S5RAN4_9PROT</name>
<dbReference type="Proteomes" id="UP000239425">
    <property type="component" value="Unassembled WGS sequence"/>
</dbReference>
<protein>
    <submittedName>
        <fullName evidence="1">Uncharacterized protein</fullName>
    </submittedName>
</protein>